<dbReference type="RefSeq" id="WP_276281108.1">
    <property type="nucleotide sequence ID" value="NZ_CP119809.1"/>
</dbReference>
<sequence>MSSMNGLLLLFEGVSTDDVTEEFLGDLMDVAEDNDLLLTGISVWGDELEE</sequence>
<dbReference type="AlphaFoldDB" id="A0ABD5WKC9"/>
<organism evidence="1 2">
    <name type="scientific">Halorussus caseinilyticus</name>
    <dbReference type="NCBI Taxonomy" id="3034025"/>
    <lineage>
        <taxon>Archaea</taxon>
        <taxon>Methanobacteriati</taxon>
        <taxon>Methanobacteriota</taxon>
        <taxon>Stenosarchaea group</taxon>
        <taxon>Halobacteria</taxon>
        <taxon>Halobacteriales</taxon>
        <taxon>Haladaptataceae</taxon>
        <taxon>Halorussus</taxon>
    </lineage>
</organism>
<dbReference type="GeneID" id="79302289"/>
<evidence type="ECO:0000313" key="1">
    <source>
        <dbReference type="EMBL" id="MFC7080996.1"/>
    </source>
</evidence>
<keyword evidence="2" id="KW-1185">Reference proteome</keyword>
<dbReference type="Proteomes" id="UP001596407">
    <property type="component" value="Unassembled WGS sequence"/>
</dbReference>
<dbReference type="EMBL" id="JBHSZH010000005">
    <property type="protein sequence ID" value="MFC7080996.1"/>
    <property type="molecule type" value="Genomic_DNA"/>
</dbReference>
<comment type="caution">
    <text evidence="1">The sequence shown here is derived from an EMBL/GenBank/DDBJ whole genome shotgun (WGS) entry which is preliminary data.</text>
</comment>
<evidence type="ECO:0000313" key="2">
    <source>
        <dbReference type="Proteomes" id="UP001596407"/>
    </source>
</evidence>
<name>A0ABD5WKC9_9EURY</name>
<reference evidence="1 2" key="1">
    <citation type="journal article" date="2019" name="Int. J. Syst. Evol. Microbiol.">
        <title>The Global Catalogue of Microorganisms (GCM) 10K type strain sequencing project: providing services to taxonomists for standard genome sequencing and annotation.</title>
        <authorList>
            <consortium name="The Broad Institute Genomics Platform"/>
            <consortium name="The Broad Institute Genome Sequencing Center for Infectious Disease"/>
            <person name="Wu L."/>
            <person name="Ma J."/>
        </authorList>
    </citation>
    <scope>NUCLEOTIDE SEQUENCE [LARGE SCALE GENOMIC DNA]</scope>
    <source>
        <strain evidence="1 2">DT72</strain>
    </source>
</reference>
<accession>A0ABD5WKC9</accession>
<proteinExistence type="predicted"/>
<protein>
    <submittedName>
        <fullName evidence="1">Uncharacterized protein</fullName>
    </submittedName>
</protein>
<gene>
    <name evidence="1" type="ORF">ACFQJ6_13660</name>
</gene>